<accession>A0AAV5UEE8</accession>
<name>A0AAV5UEE8_9BILA</name>
<dbReference type="AlphaFoldDB" id="A0AAV5UEE8"/>
<gene>
    <name evidence="1" type="ORF">PENTCL1PPCAC_26912</name>
</gene>
<keyword evidence="2" id="KW-1185">Reference proteome</keyword>
<feature type="non-terminal residue" evidence="1">
    <location>
        <position position="1"/>
    </location>
</feature>
<evidence type="ECO:0000313" key="2">
    <source>
        <dbReference type="Proteomes" id="UP001432027"/>
    </source>
</evidence>
<sequence>SLSLAGGSSIATAIVQYYTALSMRSSQLFYIDKVVHDFLMHSFKNLACTRLVAVSETVGDDDSFLTPPFLCIEAVFGEVELR</sequence>
<dbReference type="EMBL" id="BTSX01000006">
    <property type="protein sequence ID" value="GMT04738.1"/>
    <property type="molecule type" value="Genomic_DNA"/>
</dbReference>
<comment type="caution">
    <text evidence="1">The sequence shown here is derived from an EMBL/GenBank/DDBJ whole genome shotgun (WGS) entry which is preliminary data.</text>
</comment>
<organism evidence="1 2">
    <name type="scientific">Pristionchus entomophagus</name>
    <dbReference type="NCBI Taxonomy" id="358040"/>
    <lineage>
        <taxon>Eukaryota</taxon>
        <taxon>Metazoa</taxon>
        <taxon>Ecdysozoa</taxon>
        <taxon>Nematoda</taxon>
        <taxon>Chromadorea</taxon>
        <taxon>Rhabditida</taxon>
        <taxon>Rhabditina</taxon>
        <taxon>Diplogasteromorpha</taxon>
        <taxon>Diplogasteroidea</taxon>
        <taxon>Neodiplogasteridae</taxon>
        <taxon>Pristionchus</taxon>
    </lineage>
</organism>
<proteinExistence type="predicted"/>
<dbReference type="Proteomes" id="UP001432027">
    <property type="component" value="Unassembled WGS sequence"/>
</dbReference>
<evidence type="ECO:0000313" key="1">
    <source>
        <dbReference type="EMBL" id="GMT04738.1"/>
    </source>
</evidence>
<reference evidence="1" key="1">
    <citation type="submission" date="2023-10" db="EMBL/GenBank/DDBJ databases">
        <title>Genome assembly of Pristionchus species.</title>
        <authorList>
            <person name="Yoshida K."/>
            <person name="Sommer R.J."/>
        </authorList>
    </citation>
    <scope>NUCLEOTIDE SEQUENCE</scope>
    <source>
        <strain evidence="1">RS0144</strain>
    </source>
</reference>
<protein>
    <submittedName>
        <fullName evidence="1">Uncharacterized protein</fullName>
    </submittedName>
</protein>